<evidence type="ECO:0000313" key="1">
    <source>
        <dbReference type="EMBL" id="OAE21822.1"/>
    </source>
</evidence>
<comment type="caution">
    <text evidence="1">The sequence shown here is derived from an EMBL/GenBank/DDBJ whole genome shotgun (WGS) entry which is preliminary data.</text>
</comment>
<proteinExistence type="predicted"/>
<organism evidence="1 2">
    <name type="scientific">Marchantia polymorpha subsp. ruderalis</name>
    <dbReference type="NCBI Taxonomy" id="1480154"/>
    <lineage>
        <taxon>Eukaryota</taxon>
        <taxon>Viridiplantae</taxon>
        <taxon>Streptophyta</taxon>
        <taxon>Embryophyta</taxon>
        <taxon>Marchantiophyta</taxon>
        <taxon>Marchantiopsida</taxon>
        <taxon>Marchantiidae</taxon>
        <taxon>Marchantiales</taxon>
        <taxon>Marchantiaceae</taxon>
        <taxon>Marchantia</taxon>
    </lineage>
</organism>
<name>A0A176VNC6_MARPO</name>
<protein>
    <submittedName>
        <fullName evidence="1">Uncharacterized protein</fullName>
    </submittedName>
</protein>
<dbReference type="AlphaFoldDB" id="A0A176VNC6"/>
<dbReference type="Proteomes" id="UP000077202">
    <property type="component" value="Unassembled WGS sequence"/>
</dbReference>
<accession>A0A176VNC6</accession>
<evidence type="ECO:0000313" key="2">
    <source>
        <dbReference type="Proteomes" id="UP000077202"/>
    </source>
</evidence>
<gene>
    <name evidence="1" type="ORF">AXG93_1855s1030</name>
</gene>
<sequence length="141" mass="16365">MPSALKKKDIPVEICIVKREKEVLRDKLELSWKEFEREFKRAEELTTTLAAQHQWDAAELTLKAKELTDCKAVRTSELEQGKELEAYCSRLRFQLSAVEELLVAAQAKLVETEAISTKWMKLDELERRVKKLGAIKAVRHR</sequence>
<reference evidence="1" key="1">
    <citation type="submission" date="2016-03" db="EMBL/GenBank/DDBJ databases">
        <title>Mechanisms controlling the formation of the plant cell surface in tip-growing cells are functionally conserved among land plants.</title>
        <authorList>
            <person name="Honkanen S."/>
            <person name="Jones V.A."/>
            <person name="Morieri G."/>
            <person name="Champion C."/>
            <person name="Hetherington A.J."/>
            <person name="Kelly S."/>
            <person name="Saint-Marcoux D."/>
            <person name="Proust H."/>
            <person name="Prescott H."/>
            <person name="Dolan L."/>
        </authorList>
    </citation>
    <scope>NUCLEOTIDE SEQUENCE [LARGE SCALE GENOMIC DNA]</scope>
    <source>
        <tissue evidence="1">Whole gametophyte</tissue>
    </source>
</reference>
<dbReference type="EMBL" id="LVLJ01003339">
    <property type="protein sequence ID" value="OAE21822.1"/>
    <property type="molecule type" value="Genomic_DNA"/>
</dbReference>
<keyword evidence="2" id="KW-1185">Reference proteome</keyword>